<evidence type="ECO:0000256" key="5">
    <source>
        <dbReference type="ARBA" id="ARBA00022801"/>
    </source>
</evidence>
<keyword evidence="6 15" id="KW-0347">Helicase</keyword>
<feature type="domain" description="Helicase ATP-binding" evidence="14">
    <location>
        <begin position="173"/>
        <end position="416"/>
    </location>
</feature>
<evidence type="ECO:0000256" key="7">
    <source>
        <dbReference type="ARBA" id="ARBA00022840"/>
    </source>
</evidence>
<dbReference type="Gene3D" id="3.40.50.300">
    <property type="entry name" value="P-loop containing nucleotide triphosphate hydrolases"/>
    <property type="match status" value="2"/>
</dbReference>
<dbReference type="Gene3D" id="1.10.30.20">
    <property type="entry name" value="Bacterial XPD DNA helicase, FeS cluster domain"/>
    <property type="match status" value="1"/>
</dbReference>
<keyword evidence="2" id="KW-0479">Metal-binding</keyword>
<evidence type="ECO:0000256" key="13">
    <source>
        <dbReference type="ARBA" id="ARBA00038058"/>
    </source>
</evidence>
<evidence type="ECO:0000256" key="9">
    <source>
        <dbReference type="ARBA" id="ARBA00023014"/>
    </source>
</evidence>
<dbReference type="GO" id="GO:0005524">
    <property type="term" value="F:ATP binding"/>
    <property type="evidence" value="ECO:0007669"/>
    <property type="project" value="UniProtKB-KW"/>
</dbReference>
<gene>
    <name evidence="15" type="ORF">EDC30_101277</name>
</gene>
<dbReference type="InterPro" id="IPR027417">
    <property type="entry name" value="P-loop_NTPase"/>
</dbReference>
<dbReference type="GO" id="GO:0046872">
    <property type="term" value="F:metal ion binding"/>
    <property type="evidence" value="ECO:0007669"/>
    <property type="project" value="UniProtKB-KW"/>
</dbReference>
<evidence type="ECO:0000256" key="2">
    <source>
        <dbReference type="ARBA" id="ARBA00022723"/>
    </source>
</evidence>
<dbReference type="Proteomes" id="UP000295382">
    <property type="component" value="Unassembled WGS sequence"/>
</dbReference>
<dbReference type="GO" id="GO:0003678">
    <property type="term" value="F:DNA helicase activity"/>
    <property type="evidence" value="ECO:0007669"/>
    <property type="project" value="InterPro"/>
</dbReference>
<evidence type="ECO:0000256" key="4">
    <source>
        <dbReference type="ARBA" id="ARBA00022763"/>
    </source>
</evidence>
<proteinExistence type="inferred from homology"/>
<dbReference type="AlphaFoldDB" id="A0A4R3I3D0"/>
<keyword evidence="8" id="KW-0408">Iron</keyword>
<accession>A0A4R3I3D0</accession>
<evidence type="ECO:0000256" key="12">
    <source>
        <dbReference type="ARBA" id="ARBA00023235"/>
    </source>
</evidence>
<dbReference type="Pfam" id="PF06733">
    <property type="entry name" value="DEAD_2"/>
    <property type="match status" value="1"/>
</dbReference>
<dbReference type="GO" id="GO:0003677">
    <property type="term" value="F:DNA binding"/>
    <property type="evidence" value="ECO:0007669"/>
    <property type="project" value="UniProtKB-KW"/>
</dbReference>
<keyword evidence="12" id="KW-0413">Isomerase</keyword>
<dbReference type="InterPro" id="IPR010614">
    <property type="entry name" value="RAD3-like_helicase_DEAD"/>
</dbReference>
<dbReference type="SUPFAM" id="SSF52540">
    <property type="entry name" value="P-loop containing nucleoside triphosphate hydrolases"/>
    <property type="match status" value="2"/>
</dbReference>
<dbReference type="InterPro" id="IPR006554">
    <property type="entry name" value="Helicase-like_DEXD_c2"/>
</dbReference>
<comment type="caution">
    <text evidence="15">The sequence shown here is derived from an EMBL/GenBank/DDBJ whole genome shotgun (WGS) entry which is preliminary data.</text>
</comment>
<evidence type="ECO:0000313" key="16">
    <source>
        <dbReference type="Proteomes" id="UP000295382"/>
    </source>
</evidence>
<dbReference type="Pfam" id="PF13307">
    <property type="entry name" value="Helicase_C_2"/>
    <property type="match status" value="1"/>
</dbReference>
<dbReference type="InterPro" id="IPR045028">
    <property type="entry name" value="DinG/Rad3-like"/>
</dbReference>
<dbReference type="SMART" id="SM00491">
    <property type="entry name" value="HELICc2"/>
    <property type="match status" value="1"/>
</dbReference>
<keyword evidence="7" id="KW-0067">ATP-binding</keyword>
<dbReference type="InterPro" id="IPR006555">
    <property type="entry name" value="ATP-dep_Helicase_C"/>
</dbReference>
<dbReference type="PANTHER" id="PTHR11472:SF34">
    <property type="entry name" value="REGULATOR OF TELOMERE ELONGATION HELICASE 1"/>
    <property type="match status" value="1"/>
</dbReference>
<keyword evidence="1" id="KW-0004">4Fe-4S</keyword>
<evidence type="ECO:0000313" key="15">
    <source>
        <dbReference type="EMBL" id="TCS39321.1"/>
    </source>
</evidence>
<dbReference type="GO" id="GO:0006281">
    <property type="term" value="P:DNA repair"/>
    <property type="evidence" value="ECO:0007669"/>
    <property type="project" value="UniProtKB-KW"/>
</dbReference>
<dbReference type="Gene3D" id="3.90.320.10">
    <property type="match status" value="1"/>
</dbReference>
<keyword evidence="16" id="KW-1185">Reference proteome</keyword>
<dbReference type="SMART" id="SM00488">
    <property type="entry name" value="DEXDc2"/>
    <property type="match status" value="1"/>
</dbReference>
<evidence type="ECO:0000256" key="6">
    <source>
        <dbReference type="ARBA" id="ARBA00022806"/>
    </source>
</evidence>
<dbReference type="InterPro" id="IPR014013">
    <property type="entry name" value="Helic_SF1/SF2_ATP-bd_DinG/Rad3"/>
</dbReference>
<dbReference type="InterPro" id="IPR011604">
    <property type="entry name" value="PDDEXK-like_dom_sf"/>
</dbReference>
<keyword evidence="5" id="KW-0378">Hydrolase</keyword>
<dbReference type="InterPro" id="IPR042493">
    <property type="entry name" value="XPD_DNA_FeS"/>
</dbReference>
<sequence length="747" mass="84381">MSYVVAVRELCAFTAKQGDLDLRFSPSPTALEGIIGHQTVQSRRPAGYEAEISLSGEYEDLRVRGRADGYDPAKHQLEEIKTFRGDLDLMPENHRVLHWAQLKMYGYLLCEQRRFDSLKLALVYYDVGRQKETLLVEEHERDALKAFFEEQCRRFLAWARQELAHRSMRDEILAALPFPYPAFREGQRQLAEAVYKSAGAHRPLLAQAPTGIGKSVGTLFPMLKACAHKKLDKVFFLTAKTPGRQVALDALRTIQGDHPSSLRVLELVARDKACEHPDKACHGQSCPLAQGFYDRLPPARAEAVTAGGDRESIRSIALKHDICPYYLSQDLARWADVVVADYNYYFDSSALLYALTVENDWQIGVLVDEAHNLISRARDMYSATLNQTLLKANRNSAPKVIKKEFDGVHRAWNELNQSQSGTYSAYPEVPASFDGAIRRLLSAMTEYVAESPDAFDQPMQTFYFEALQFSRLADTFGDHSLFDLNKTEDQGGRSTSSLCIRNVMPAPHLADRLARPACMVLFSATLSPWHYYSDILGLKDPLWIDVDSPFQAAQLRVHIAKSISTRYRDRTASADKIVELMRRQYLDSPGNYLAFFSSFDYLEQVLACMESLQTRIPLWRQSSRMSEAEKHAFLANFQPGGQGIGFAVLGGAFGEGIDLPGDRLIGAFIATLGLPQINPVNEEMKRRMDAILGNGYDYIYQYPGLQKVVQAAGRVIRTSSDKGTVHLMDDRFDRSEIRELLPRWWRV</sequence>
<reference evidence="15 16" key="1">
    <citation type="submission" date="2019-03" db="EMBL/GenBank/DDBJ databases">
        <title>Genomic Encyclopedia of Type Strains, Phase IV (KMG-IV): sequencing the most valuable type-strain genomes for metagenomic binning, comparative biology and taxonomic classification.</title>
        <authorList>
            <person name="Goeker M."/>
        </authorList>
    </citation>
    <scope>NUCLEOTIDE SEQUENCE [LARGE SCALE GENOMIC DNA]</scope>
    <source>
        <strain evidence="15 16">DSM 7445</strain>
    </source>
</reference>
<keyword evidence="9" id="KW-0411">Iron-sulfur</keyword>
<dbReference type="GO" id="GO:0051539">
    <property type="term" value="F:4 iron, 4 sulfur cluster binding"/>
    <property type="evidence" value="ECO:0007669"/>
    <property type="project" value="UniProtKB-KW"/>
</dbReference>
<evidence type="ECO:0000256" key="10">
    <source>
        <dbReference type="ARBA" id="ARBA00023125"/>
    </source>
</evidence>
<organism evidence="15 16">
    <name type="scientific">Paucimonas lemoignei</name>
    <name type="common">Pseudomonas lemoignei</name>
    <dbReference type="NCBI Taxonomy" id="29443"/>
    <lineage>
        <taxon>Bacteria</taxon>
        <taxon>Pseudomonadati</taxon>
        <taxon>Pseudomonadota</taxon>
        <taxon>Betaproteobacteria</taxon>
        <taxon>Burkholderiales</taxon>
        <taxon>Burkholderiaceae</taxon>
        <taxon>Paucimonas</taxon>
    </lineage>
</organism>
<dbReference type="PANTHER" id="PTHR11472">
    <property type="entry name" value="DNA REPAIR DEAD HELICASE RAD3/XP-D SUBFAMILY MEMBER"/>
    <property type="match status" value="1"/>
</dbReference>
<name>A0A4R3I3D0_PAULE</name>
<evidence type="ECO:0000256" key="1">
    <source>
        <dbReference type="ARBA" id="ARBA00022485"/>
    </source>
</evidence>
<dbReference type="PROSITE" id="PS51193">
    <property type="entry name" value="HELICASE_ATP_BIND_2"/>
    <property type="match status" value="1"/>
</dbReference>
<evidence type="ECO:0000256" key="8">
    <source>
        <dbReference type="ARBA" id="ARBA00023004"/>
    </source>
</evidence>
<dbReference type="RefSeq" id="WP_132256581.1">
    <property type="nucleotide sequence ID" value="NZ_SLZQ01000001.1"/>
</dbReference>
<comment type="similarity">
    <text evidence="13">Belongs to the helicase family. DinG subfamily.</text>
</comment>
<keyword evidence="11" id="KW-0234">DNA repair</keyword>
<keyword evidence="4" id="KW-0227">DNA damage</keyword>
<evidence type="ECO:0000259" key="14">
    <source>
        <dbReference type="PROSITE" id="PS51193"/>
    </source>
</evidence>
<dbReference type="GO" id="GO:0016818">
    <property type="term" value="F:hydrolase activity, acting on acid anhydrides, in phosphorus-containing anhydrides"/>
    <property type="evidence" value="ECO:0007669"/>
    <property type="project" value="InterPro"/>
</dbReference>
<dbReference type="EMBL" id="SLZQ01000001">
    <property type="protein sequence ID" value="TCS39321.1"/>
    <property type="molecule type" value="Genomic_DNA"/>
</dbReference>
<keyword evidence="10" id="KW-0238">DNA-binding</keyword>
<evidence type="ECO:0000256" key="3">
    <source>
        <dbReference type="ARBA" id="ARBA00022741"/>
    </source>
</evidence>
<evidence type="ECO:0000256" key="11">
    <source>
        <dbReference type="ARBA" id="ARBA00023204"/>
    </source>
</evidence>
<dbReference type="OrthoDB" id="9765586at2"/>
<dbReference type="Gene3D" id="1.10.275.40">
    <property type="match status" value="1"/>
</dbReference>
<keyword evidence="3" id="KW-0547">Nucleotide-binding</keyword>
<protein>
    <submittedName>
        <fullName evidence="15">Rad3-related DNA helicase</fullName>
    </submittedName>
</protein>